<proteinExistence type="predicted"/>
<evidence type="ECO:0000313" key="3">
    <source>
        <dbReference type="Proteomes" id="UP000324222"/>
    </source>
</evidence>
<protein>
    <submittedName>
        <fullName evidence="2">Uncharacterized protein</fullName>
    </submittedName>
</protein>
<evidence type="ECO:0000313" key="2">
    <source>
        <dbReference type="EMBL" id="MPC52657.1"/>
    </source>
</evidence>
<sequence length="143" mass="16643">MVPEGQTHCNLQLFTQPMIVAPPPGPAHTNPDEEEEEEEEEGPKEEKEVKRKKFYIGSSCLCRLPLHMGHRGIARVHFRVHFRVQKLQSLRKIRRFNILHAYERTRIPHSTTAIGEVLCACLLYLYIFHHTSINKSPQTHQQV</sequence>
<name>A0A5B7G544_PORTR</name>
<accession>A0A5B7G544</accession>
<evidence type="ECO:0000256" key="1">
    <source>
        <dbReference type="SAM" id="MobiDB-lite"/>
    </source>
</evidence>
<dbReference type="EMBL" id="VSRR010011048">
    <property type="protein sequence ID" value="MPC52657.1"/>
    <property type="molecule type" value="Genomic_DNA"/>
</dbReference>
<feature type="region of interest" description="Disordered" evidence="1">
    <location>
        <begin position="15"/>
        <end position="48"/>
    </location>
</feature>
<gene>
    <name evidence="2" type="ORF">E2C01_046533</name>
</gene>
<organism evidence="2 3">
    <name type="scientific">Portunus trituberculatus</name>
    <name type="common">Swimming crab</name>
    <name type="synonym">Neptunus trituberculatus</name>
    <dbReference type="NCBI Taxonomy" id="210409"/>
    <lineage>
        <taxon>Eukaryota</taxon>
        <taxon>Metazoa</taxon>
        <taxon>Ecdysozoa</taxon>
        <taxon>Arthropoda</taxon>
        <taxon>Crustacea</taxon>
        <taxon>Multicrustacea</taxon>
        <taxon>Malacostraca</taxon>
        <taxon>Eumalacostraca</taxon>
        <taxon>Eucarida</taxon>
        <taxon>Decapoda</taxon>
        <taxon>Pleocyemata</taxon>
        <taxon>Brachyura</taxon>
        <taxon>Eubrachyura</taxon>
        <taxon>Portunoidea</taxon>
        <taxon>Portunidae</taxon>
        <taxon>Portuninae</taxon>
        <taxon>Portunus</taxon>
    </lineage>
</organism>
<keyword evidence="3" id="KW-1185">Reference proteome</keyword>
<feature type="compositionally biased region" description="Acidic residues" evidence="1">
    <location>
        <begin position="32"/>
        <end position="43"/>
    </location>
</feature>
<dbReference type="Proteomes" id="UP000324222">
    <property type="component" value="Unassembled WGS sequence"/>
</dbReference>
<dbReference type="AlphaFoldDB" id="A0A5B7G544"/>
<reference evidence="2 3" key="1">
    <citation type="submission" date="2019-05" db="EMBL/GenBank/DDBJ databases">
        <title>Another draft genome of Portunus trituberculatus and its Hox gene families provides insights of decapod evolution.</title>
        <authorList>
            <person name="Jeong J.-H."/>
            <person name="Song I."/>
            <person name="Kim S."/>
            <person name="Choi T."/>
            <person name="Kim D."/>
            <person name="Ryu S."/>
            <person name="Kim W."/>
        </authorList>
    </citation>
    <scope>NUCLEOTIDE SEQUENCE [LARGE SCALE GENOMIC DNA]</scope>
    <source>
        <tissue evidence="2">Muscle</tissue>
    </source>
</reference>
<comment type="caution">
    <text evidence="2">The sequence shown here is derived from an EMBL/GenBank/DDBJ whole genome shotgun (WGS) entry which is preliminary data.</text>
</comment>